<evidence type="ECO:0000313" key="4">
    <source>
        <dbReference type="Proteomes" id="UP000290900"/>
    </source>
</evidence>
<dbReference type="OrthoDB" id="10250441at2759"/>
<protein>
    <submittedName>
        <fullName evidence="3">DEKNAAC101350</fullName>
    </submittedName>
</protein>
<keyword evidence="1" id="KW-0175">Coiled coil</keyword>
<dbReference type="GO" id="GO:0008374">
    <property type="term" value="F:O-acyltransferase activity"/>
    <property type="evidence" value="ECO:0007669"/>
    <property type="project" value="InterPro"/>
</dbReference>
<dbReference type="InterPro" id="IPR003386">
    <property type="entry name" value="LACT/PDAT_acylTrfase"/>
</dbReference>
<gene>
    <name evidence="3" type="ORF">BRENAR_LOCUS1129</name>
</gene>
<dbReference type="GO" id="GO:0006629">
    <property type="term" value="P:lipid metabolic process"/>
    <property type="evidence" value="ECO:0007669"/>
    <property type="project" value="InterPro"/>
</dbReference>
<dbReference type="FunCoup" id="A0A448YHH1">
    <property type="interactions" value="34"/>
</dbReference>
<dbReference type="PANTHER" id="PTHR11440">
    <property type="entry name" value="LECITHIN-CHOLESTEROL ACYLTRANSFERASE-RELATED"/>
    <property type="match status" value="1"/>
</dbReference>
<dbReference type="Gene3D" id="3.40.50.1820">
    <property type="entry name" value="alpha/beta hydrolase"/>
    <property type="match status" value="1"/>
</dbReference>
<proteinExistence type="predicted"/>
<feature type="region of interest" description="Disordered" evidence="2">
    <location>
        <begin position="43"/>
        <end position="90"/>
    </location>
</feature>
<accession>A0A448YHH1</accession>
<dbReference type="InParanoid" id="A0A448YHH1"/>
<reference evidence="3 4" key="1">
    <citation type="submission" date="2018-12" db="EMBL/GenBank/DDBJ databases">
        <authorList>
            <person name="Tiukova I."/>
            <person name="Dainat J."/>
        </authorList>
    </citation>
    <scope>NUCLEOTIDE SEQUENCE [LARGE SCALE GENOMIC DNA]</scope>
</reference>
<dbReference type="InterPro" id="IPR029058">
    <property type="entry name" value="AB_hydrolase_fold"/>
</dbReference>
<feature type="region of interest" description="Disordered" evidence="2">
    <location>
        <begin position="1"/>
        <end position="20"/>
    </location>
</feature>
<feature type="coiled-coil region" evidence="1">
    <location>
        <begin position="219"/>
        <end position="246"/>
    </location>
</feature>
<keyword evidence="4" id="KW-1185">Reference proteome</keyword>
<sequence length="670" mass="75425">MGFFSSTRKEGSETSNGYERKVKRFLSPSISPTSALRFFRSTLGQGENLDPPHLKCITPGKPVQNDVEVPQPRPGSEEEDDEGELLSPGFSDVYSGDEDDLQAEVDAPMYEGSVNDLSSTDILALHRRLSPQYASSIIGGVSLSAREADSPVIDHQESLNPTRQPDETPGSVAVSSTLKIFNFSLPFTNPSFERLTSIPLLSSISSGSSMLPSISFPKIGNMRKEHDEEEEERERIRRKLSRQESINSVEEGVYYRDITKLDDLKMAALRKAIVPSLSDDGWNDKIFDEIDGDVLIMGGYRGSILRDAKTDRRAWIPVLKAGLNIRKINLLLGPKDEDEYDVEKSIYPDGMLSHVGPVDISRKLMKRLSSNPKVTVHNWGYDWRLSTDISSKRLHLKLKEIYAKNGGKPVILIGHSMGGIVAHGAMLLDKTLVRGIIYAGTPLPCVNVMGPFRYNDNILLCNDMLTSEVNFMMRSTFIFIPNKDQCLFKDIRTGEHFEIDFFDPKMWVKYNLSPIVSSVRLRQERGEPVDIRQQSEFAISFDEAYDYLCRTLRRTKKFREFLKYDPNVVYPPLALVYGNRVPSVKYSLVDGKEDVKKGTYYNFFYGPGDGVTHQKYLFPEDASYPLCGKFASRSGHIGLLSDSLCVAQAFKAILNEEKRRKMQTGASLHV</sequence>
<evidence type="ECO:0000256" key="2">
    <source>
        <dbReference type="SAM" id="MobiDB-lite"/>
    </source>
</evidence>
<dbReference type="AlphaFoldDB" id="A0A448YHH1"/>
<name>A0A448YHH1_BRENA</name>
<dbReference type="EMBL" id="CAACVR010000004">
    <property type="protein sequence ID" value="VEU20394.1"/>
    <property type="molecule type" value="Genomic_DNA"/>
</dbReference>
<dbReference type="SUPFAM" id="SSF53474">
    <property type="entry name" value="alpha/beta-Hydrolases"/>
    <property type="match status" value="1"/>
</dbReference>
<evidence type="ECO:0000256" key="1">
    <source>
        <dbReference type="SAM" id="Coils"/>
    </source>
</evidence>
<organism evidence="3 4">
    <name type="scientific">Brettanomyces naardenensis</name>
    <name type="common">Yeast</name>
    <dbReference type="NCBI Taxonomy" id="13370"/>
    <lineage>
        <taxon>Eukaryota</taxon>
        <taxon>Fungi</taxon>
        <taxon>Dikarya</taxon>
        <taxon>Ascomycota</taxon>
        <taxon>Saccharomycotina</taxon>
        <taxon>Pichiomycetes</taxon>
        <taxon>Pichiales</taxon>
        <taxon>Pichiaceae</taxon>
        <taxon>Brettanomyces</taxon>
    </lineage>
</organism>
<dbReference type="Pfam" id="PF02450">
    <property type="entry name" value="LCAT"/>
    <property type="match status" value="1"/>
</dbReference>
<dbReference type="Proteomes" id="UP000290900">
    <property type="component" value="Unassembled WGS sequence"/>
</dbReference>
<evidence type="ECO:0000313" key="3">
    <source>
        <dbReference type="EMBL" id="VEU20394.1"/>
    </source>
</evidence>